<dbReference type="Pfam" id="PF23197">
    <property type="entry name" value="IG_AIR9"/>
    <property type="match status" value="1"/>
</dbReference>
<reference evidence="2" key="4">
    <citation type="submission" date="2019-03" db="UniProtKB">
        <authorList>
            <consortium name="EnsemblPlants"/>
        </authorList>
    </citation>
    <scope>IDENTIFICATION</scope>
</reference>
<dbReference type="PANTHER" id="PTHR31149:SF10">
    <property type="entry name" value="OS05G0100900 PROTEIN"/>
    <property type="match status" value="1"/>
</dbReference>
<reference evidence="3" key="1">
    <citation type="journal article" date="2014" name="Science">
        <title>Ancient hybridizations among the ancestral genomes of bread wheat.</title>
        <authorList>
            <consortium name="International Wheat Genome Sequencing Consortium,"/>
            <person name="Marcussen T."/>
            <person name="Sandve S.R."/>
            <person name="Heier L."/>
            <person name="Spannagl M."/>
            <person name="Pfeifer M."/>
            <person name="Jakobsen K.S."/>
            <person name="Wulff B.B."/>
            <person name="Steuernagel B."/>
            <person name="Mayer K.F."/>
            <person name="Olsen O.A."/>
        </authorList>
    </citation>
    <scope>NUCLEOTIDE SEQUENCE [LARGE SCALE GENOMIC DNA]</scope>
    <source>
        <strain evidence="3">cv. AL8/78</strain>
    </source>
</reference>
<feature type="domain" description="AIR9-like A9" evidence="1">
    <location>
        <begin position="171"/>
        <end position="251"/>
    </location>
</feature>
<dbReference type="FunFam" id="2.60.40.2700:FF:000001">
    <property type="entry name" value="Transmembrane protein"/>
    <property type="match status" value="1"/>
</dbReference>
<dbReference type="Gene3D" id="2.60.40.2700">
    <property type="match status" value="1"/>
</dbReference>
<dbReference type="GO" id="GO:0005886">
    <property type="term" value="C:plasma membrane"/>
    <property type="evidence" value="ECO:0007669"/>
    <property type="project" value="TreeGrafter"/>
</dbReference>
<accession>A0A452XHM8</accession>
<dbReference type="Gramene" id="AET1Gv20000800.24">
    <property type="protein sequence ID" value="AET1Gv20000800.24"/>
    <property type="gene ID" value="AET1Gv20000800"/>
</dbReference>
<reference evidence="2" key="5">
    <citation type="journal article" date="2021" name="G3 (Bethesda)">
        <title>Aegilops tauschii genome assembly Aet v5.0 features greater sequence contiguity and improved annotation.</title>
        <authorList>
            <person name="Wang L."/>
            <person name="Zhu T."/>
            <person name="Rodriguez J.C."/>
            <person name="Deal K.R."/>
            <person name="Dubcovsky J."/>
            <person name="McGuire P.E."/>
            <person name="Lux T."/>
            <person name="Spannagl M."/>
            <person name="Mayer K.F.X."/>
            <person name="Baldrich P."/>
            <person name="Meyers B.C."/>
            <person name="Huo N."/>
            <person name="Gu Y.Q."/>
            <person name="Zhou H."/>
            <person name="Devos K.M."/>
            <person name="Bennetzen J.L."/>
            <person name="Unver T."/>
            <person name="Budak H."/>
            <person name="Gulick P.J."/>
            <person name="Galiba G."/>
            <person name="Kalapos B."/>
            <person name="Nelson D.R."/>
            <person name="Li P."/>
            <person name="You F.M."/>
            <person name="Luo M.C."/>
            <person name="Dvorak J."/>
        </authorList>
    </citation>
    <scope>NUCLEOTIDE SEQUENCE [LARGE SCALE GENOMIC DNA]</scope>
    <source>
        <strain evidence="2">cv. AL8/78</strain>
    </source>
</reference>
<reference evidence="2" key="3">
    <citation type="journal article" date="2017" name="Nature">
        <title>Genome sequence of the progenitor of the wheat D genome Aegilops tauschii.</title>
        <authorList>
            <person name="Luo M.C."/>
            <person name="Gu Y.Q."/>
            <person name="Puiu D."/>
            <person name="Wang H."/>
            <person name="Twardziok S.O."/>
            <person name="Deal K.R."/>
            <person name="Huo N."/>
            <person name="Zhu T."/>
            <person name="Wang L."/>
            <person name="Wang Y."/>
            <person name="McGuire P.E."/>
            <person name="Liu S."/>
            <person name="Long H."/>
            <person name="Ramasamy R.K."/>
            <person name="Rodriguez J.C."/>
            <person name="Van S.L."/>
            <person name="Yuan L."/>
            <person name="Wang Z."/>
            <person name="Xia Z."/>
            <person name="Xiao L."/>
            <person name="Anderson O.D."/>
            <person name="Ouyang S."/>
            <person name="Liang Y."/>
            <person name="Zimin A.V."/>
            <person name="Pertea G."/>
            <person name="Qi P."/>
            <person name="Bennetzen J.L."/>
            <person name="Dai X."/>
            <person name="Dawson M.W."/>
            <person name="Muller H.G."/>
            <person name="Kugler K."/>
            <person name="Rivarola-Duarte L."/>
            <person name="Spannagl M."/>
            <person name="Mayer K.F.X."/>
            <person name="Lu F.H."/>
            <person name="Bevan M.W."/>
            <person name="Leroy P."/>
            <person name="Li P."/>
            <person name="You F.M."/>
            <person name="Sun Q."/>
            <person name="Liu Z."/>
            <person name="Lyons E."/>
            <person name="Wicker T."/>
            <person name="Salzberg S.L."/>
            <person name="Devos K.M."/>
            <person name="Dvorak J."/>
        </authorList>
    </citation>
    <scope>NUCLEOTIDE SEQUENCE [LARGE SCALE GENOMIC DNA]</scope>
    <source>
        <strain evidence="2">cv. AL8/78</strain>
    </source>
</reference>
<dbReference type="Proteomes" id="UP000015105">
    <property type="component" value="Chromosome 1D"/>
</dbReference>
<dbReference type="EnsemblPlants" id="AET1Gv20000800.24">
    <property type="protein sequence ID" value="AET1Gv20000800.24"/>
    <property type="gene ID" value="AET1Gv20000800"/>
</dbReference>
<sequence length="345" mass="39205">MYNLQFLLPSELDGIGIYWQMTTDRSSQLRLLRQIQSMAMLEGPLLQTATKLPRMLQRKELSVILVLYDLTLNPRIKTHHSRTLLGVMYQKISREPKPKLHLARHLAPMMETCLTLIFLLSSRSPVLLSLKVLDNFDLCNFILLISSVLMVNINFHEYAVAEDDPLPAIDGLRITGEAFPGKELQASGYSINGTTSCNFEWVRHLEDGSVNYIEGAKQPTYLVTADDVDSLLAIEVQPLDDRKRKGEIVKVYANEQRKITCDPEMKELIKKILSAGHVSYEVLLPINIPYGHPTEFSIQSADGAEYNLKPGENSPSRDSIVLILRLFRMKVRAFLFCLLDALWFV</sequence>
<reference evidence="3" key="2">
    <citation type="journal article" date="2017" name="Nat. Plants">
        <title>The Aegilops tauschii genome reveals multiple impacts of transposons.</title>
        <authorList>
            <person name="Zhao G."/>
            <person name="Zou C."/>
            <person name="Li K."/>
            <person name="Wang K."/>
            <person name="Li T."/>
            <person name="Gao L."/>
            <person name="Zhang X."/>
            <person name="Wang H."/>
            <person name="Yang Z."/>
            <person name="Liu X."/>
            <person name="Jiang W."/>
            <person name="Mao L."/>
            <person name="Kong X."/>
            <person name="Jiao Y."/>
            <person name="Jia J."/>
        </authorList>
    </citation>
    <scope>NUCLEOTIDE SEQUENCE [LARGE SCALE GENOMIC DNA]</scope>
    <source>
        <strain evidence="3">cv. AL8/78</strain>
    </source>
</reference>
<evidence type="ECO:0000313" key="2">
    <source>
        <dbReference type="EnsemblPlants" id="AET1Gv20000800.24"/>
    </source>
</evidence>
<evidence type="ECO:0000313" key="3">
    <source>
        <dbReference type="Proteomes" id="UP000015105"/>
    </source>
</evidence>
<protein>
    <recommendedName>
        <fullName evidence="1">AIR9-like A9 domain-containing protein</fullName>
    </recommendedName>
</protein>
<keyword evidence="3" id="KW-1185">Reference proteome</keyword>
<dbReference type="InterPro" id="IPR056284">
    <property type="entry name" value="AIR9-like_A9"/>
</dbReference>
<proteinExistence type="predicted"/>
<organism evidence="2 3">
    <name type="scientific">Aegilops tauschii subsp. strangulata</name>
    <name type="common">Goatgrass</name>
    <dbReference type="NCBI Taxonomy" id="200361"/>
    <lineage>
        <taxon>Eukaryota</taxon>
        <taxon>Viridiplantae</taxon>
        <taxon>Streptophyta</taxon>
        <taxon>Embryophyta</taxon>
        <taxon>Tracheophyta</taxon>
        <taxon>Spermatophyta</taxon>
        <taxon>Magnoliopsida</taxon>
        <taxon>Liliopsida</taxon>
        <taxon>Poales</taxon>
        <taxon>Poaceae</taxon>
        <taxon>BOP clade</taxon>
        <taxon>Pooideae</taxon>
        <taxon>Triticodae</taxon>
        <taxon>Triticeae</taxon>
        <taxon>Triticinae</taxon>
        <taxon>Aegilops</taxon>
    </lineage>
</organism>
<dbReference type="AlphaFoldDB" id="A0A452XHM8"/>
<dbReference type="PANTHER" id="PTHR31149">
    <property type="entry name" value="EXPRESSED PROTEIN"/>
    <property type="match status" value="1"/>
</dbReference>
<evidence type="ECO:0000259" key="1">
    <source>
        <dbReference type="Pfam" id="PF23197"/>
    </source>
</evidence>
<name>A0A452XHM8_AEGTS</name>